<evidence type="ECO:0008006" key="2">
    <source>
        <dbReference type="Google" id="ProtNLM"/>
    </source>
</evidence>
<dbReference type="SUPFAM" id="SSF52540">
    <property type="entry name" value="P-loop containing nucleoside triphosphate hydrolases"/>
    <property type="match status" value="1"/>
</dbReference>
<dbReference type="InterPro" id="IPR027417">
    <property type="entry name" value="P-loop_NTPase"/>
</dbReference>
<name>A0A6J5NPC3_9CAUD</name>
<accession>A0A6J5NPC3</accession>
<evidence type="ECO:0000313" key="1">
    <source>
        <dbReference type="EMBL" id="CAB4161680.1"/>
    </source>
</evidence>
<gene>
    <name evidence="1" type="ORF">UFOVP761_36</name>
</gene>
<protein>
    <recommendedName>
        <fullName evidence="2">Sulfotransferase family</fullName>
    </recommendedName>
</protein>
<sequence length="156" mass="17661">MFFIFSLPRSGTAWLSTLLTARDSFCFHELTAEKNWQDLPQARTERVVGAVDTGAYRNPQAVYAAFPTATYFTLYRRPQQITASAAKLGLNYDATQHALPQHSALYYDDLSNLDCIRGLWNRVIGAGFDEQRTKQLMEMNIQRDVSKFMVARGLAA</sequence>
<organism evidence="1">
    <name type="scientific">uncultured Caudovirales phage</name>
    <dbReference type="NCBI Taxonomy" id="2100421"/>
    <lineage>
        <taxon>Viruses</taxon>
        <taxon>Duplodnaviria</taxon>
        <taxon>Heunggongvirae</taxon>
        <taxon>Uroviricota</taxon>
        <taxon>Caudoviricetes</taxon>
        <taxon>Peduoviridae</taxon>
        <taxon>Maltschvirus</taxon>
        <taxon>Maltschvirus maltsch</taxon>
    </lineage>
</organism>
<dbReference type="EMBL" id="LR796718">
    <property type="protein sequence ID" value="CAB4161680.1"/>
    <property type="molecule type" value="Genomic_DNA"/>
</dbReference>
<reference evidence="1" key="1">
    <citation type="submission" date="2020-04" db="EMBL/GenBank/DDBJ databases">
        <authorList>
            <person name="Chiriac C."/>
            <person name="Salcher M."/>
            <person name="Ghai R."/>
            <person name="Kavagutti S V."/>
        </authorList>
    </citation>
    <scope>NUCLEOTIDE SEQUENCE</scope>
</reference>
<proteinExistence type="predicted"/>
<dbReference type="Gene3D" id="3.40.50.300">
    <property type="entry name" value="P-loop containing nucleotide triphosphate hydrolases"/>
    <property type="match status" value="1"/>
</dbReference>